<keyword evidence="8" id="KW-1185">Reference proteome</keyword>
<comment type="pathway">
    <text evidence="1">Carbohydrate metabolism; galactose metabolism.</text>
</comment>
<organism evidence="7 8">
    <name type="scientific">Sphaerospermopsis reniformis</name>
    <dbReference type="NCBI Taxonomy" id="531300"/>
    <lineage>
        <taxon>Bacteria</taxon>
        <taxon>Bacillati</taxon>
        <taxon>Cyanobacteriota</taxon>
        <taxon>Cyanophyceae</taxon>
        <taxon>Nostocales</taxon>
        <taxon>Aphanizomenonaceae</taxon>
        <taxon>Sphaerospermopsis</taxon>
    </lineage>
</organism>
<comment type="similarity">
    <text evidence="2">Belongs to the NAD(P)-dependent epimerase/dehydratase family.</text>
</comment>
<dbReference type="EMBL" id="BJCE01000019">
    <property type="protein sequence ID" value="GCL35846.1"/>
    <property type="molecule type" value="Genomic_DNA"/>
</dbReference>
<evidence type="ECO:0000256" key="3">
    <source>
        <dbReference type="ARBA" id="ARBA00018569"/>
    </source>
</evidence>
<dbReference type="Pfam" id="PF01370">
    <property type="entry name" value="Epimerase"/>
    <property type="match status" value="1"/>
</dbReference>
<dbReference type="Gene3D" id="3.40.50.720">
    <property type="entry name" value="NAD(P)-binding Rossmann-like Domain"/>
    <property type="match status" value="1"/>
</dbReference>
<dbReference type="GO" id="GO:0005996">
    <property type="term" value="P:monosaccharide metabolic process"/>
    <property type="evidence" value="ECO:0007669"/>
    <property type="project" value="TreeGrafter"/>
</dbReference>
<evidence type="ECO:0000313" key="7">
    <source>
        <dbReference type="EMBL" id="GCL35846.1"/>
    </source>
</evidence>
<dbReference type="PANTHER" id="PTHR43725">
    <property type="entry name" value="UDP-GLUCOSE 4-EPIMERASE"/>
    <property type="match status" value="1"/>
</dbReference>
<evidence type="ECO:0000256" key="4">
    <source>
        <dbReference type="ARBA" id="ARBA00031367"/>
    </source>
</evidence>
<evidence type="ECO:0000256" key="5">
    <source>
        <dbReference type="ARBA" id="ARBA00033067"/>
    </source>
</evidence>
<comment type="caution">
    <text evidence="7">The sequence shown here is derived from an EMBL/GenBank/DDBJ whole genome shotgun (WGS) entry which is preliminary data.</text>
</comment>
<dbReference type="AlphaFoldDB" id="A0A479ZW96"/>
<dbReference type="InterPro" id="IPR001509">
    <property type="entry name" value="Epimerase_deHydtase"/>
</dbReference>
<dbReference type="InterPro" id="IPR036291">
    <property type="entry name" value="NAD(P)-bd_dom_sf"/>
</dbReference>
<evidence type="ECO:0000256" key="1">
    <source>
        <dbReference type="ARBA" id="ARBA00004947"/>
    </source>
</evidence>
<evidence type="ECO:0000259" key="6">
    <source>
        <dbReference type="Pfam" id="PF01370"/>
    </source>
</evidence>
<dbReference type="PANTHER" id="PTHR43725:SF8">
    <property type="entry name" value="CHLOROPLAST STEM-LOOP BINDING PROTEIN OF 41 KDA B, CHLOROPLASTIC"/>
    <property type="match status" value="1"/>
</dbReference>
<dbReference type="SUPFAM" id="SSF51735">
    <property type="entry name" value="NAD(P)-binding Rossmann-fold domains"/>
    <property type="match status" value="1"/>
</dbReference>
<protein>
    <recommendedName>
        <fullName evidence="3">UDP-glucose 4-epimerase</fullName>
    </recommendedName>
    <alternativeName>
        <fullName evidence="5">Galactowaldenase</fullName>
    </alternativeName>
    <alternativeName>
        <fullName evidence="4">UDP-galactose 4-epimerase</fullName>
    </alternativeName>
</protein>
<dbReference type="Proteomes" id="UP000300142">
    <property type="component" value="Unassembled WGS sequence"/>
</dbReference>
<evidence type="ECO:0000313" key="8">
    <source>
        <dbReference type="Proteomes" id="UP000300142"/>
    </source>
</evidence>
<name>A0A479ZW96_9CYAN</name>
<evidence type="ECO:0000256" key="2">
    <source>
        <dbReference type="ARBA" id="ARBA00007637"/>
    </source>
</evidence>
<feature type="domain" description="NAD-dependent epimerase/dehydratase" evidence="6">
    <location>
        <begin position="38"/>
        <end position="241"/>
    </location>
</feature>
<dbReference type="CDD" id="cd05265">
    <property type="entry name" value="SDR_a1"/>
    <property type="match status" value="1"/>
</dbReference>
<dbReference type="GO" id="GO:0005829">
    <property type="term" value="C:cytosol"/>
    <property type="evidence" value="ECO:0007669"/>
    <property type="project" value="TreeGrafter"/>
</dbReference>
<dbReference type="GO" id="GO:0003978">
    <property type="term" value="F:UDP-glucose 4-epimerase activity"/>
    <property type="evidence" value="ECO:0007669"/>
    <property type="project" value="TreeGrafter"/>
</dbReference>
<accession>A0A479ZW96</accession>
<sequence>MSIPSPQLPITSHQLPDNLNNRGVLSPVFIRIWDFMRILVIGGTRFIGVYLTQLLVKAGHDVVLFNRGNHPAPDGVGQIIGDRTDPTQLKDKLSQESFDVIFDNNGRELADTQPLAEIFHGRVKHFVYMSSAGVYLKSDQMPHIEGDAVDPKSRHKGKHETEAYLQQLGIPFTSIRPTYIYGPQNYNPLESWFFDRIVRDRPIPIPGNGMHITQLGHVKDLAQAMLQVIGNEKAIGEIYNVSGDRFVTFDGLARACAIAAGKSAADLKIVHYDPKKFDFGKRKAFPMRVQHFFASVNKAMTELNWQPEYDLISGLQDSLNNDYLASGQDKTELDFSVDDEILKAV</sequence>
<proteinExistence type="inferred from homology"/>
<gene>
    <name evidence="7" type="ORF">SR1949_09460</name>
</gene>
<reference evidence="8" key="1">
    <citation type="submission" date="2019-02" db="EMBL/GenBank/DDBJ databases">
        <title>Draft genome sequence of Sphaerospermopsis reniformis NIES-1949.</title>
        <authorList>
            <person name="Yamaguchi H."/>
            <person name="Suzuki S."/>
            <person name="Kawachi M."/>
        </authorList>
    </citation>
    <scope>NUCLEOTIDE SEQUENCE [LARGE SCALE GENOMIC DNA]</scope>
    <source>
        <strain evidence="8">NIES-1949</strain>
    </source>
</reference>